<dbReference type="Proteomes" id="UP001056120">
    <property type="component" value="Linkage Group LG12"/>
</dbReference>
<name>A0ACB9HNA2_9ASTR</name>
<dbReference type="EMBL" id="CM042029">
    <property type="protein sequence ID" value="KAI3796332.1"/>
    <property type="molecule type" value="Genomic_DNA"/>
</dbReference>
<proteinExistence type="predicted"/>
<keyword evidence="2" id="KW-1185">Reference proteome</keyword>
<evidence type="ECO:0000313" key="1">
    <source>
        <dbReference type="EMBL" id="KAI3796332.1"/>
    </source>
</evidence>
<accession>A0ACB9HNA2</accession>
<gene>
    <name evidence="1" type="ORF">L1987_39000</name>
</gene>
<organism evidence="1 2">
    <name type="scientific">Smallanthus sonchifolius</name>
    <dbReference type="NCBI Taxonomy" id="185202"/>
    <lineage>
        <taxon>Eukaryota</taxon>
        <taxon>Viridiplantae</taxon>
        <taxon>Streptophyta</taxon>
        <taxon>Embryophyta</taxon>
        <taxon>Tracheophyta</taxon>
        <taxon>Spermatophyta</taxon>
        <taxon>Magnoliopsida</taxon>
        <taxon>eudicotyledons</taxon>
        <taxon>Gunneridae</taxon>
        <taxon>Pentapetalae</taxon>
        <taxon>asterids</taxon>
        <taxon>campanulids</taxon>
        <taxon>Asterales</taxon>
        <taxon>Asteraceae</taxon>
        <taxon>Asteroideae</taxon>
        <taxon>Heliantheae alliance</taxon>
        <taxon>Millerieae</taxon>
        <taxon>Smallanthus</taxon>
    </lineage>
</organism>
<sequence>MNIPFITSFPSNQNPNRRTLILSLIHLQQPIFKIKGSNRLSRQSWQLNSTISSRLRRFIDGNFLTDIMDMQVRICREKRTCAIYAMRKTKKSEMLCRDIKPHNLLLDRYGHLRV</sequence>
<reference evidence="1 2" key="2">
    <citation type="journal article" date="2022" name="Mol. Ecol. Resour.">
        <title>The genomes of chicory, endive, great burdock and yacon provide insights into Asteraceae paleo-polyploidization history and plant inulin production.</title>
        <authorList>
            <person name="Fan W."/>
            <person name="Wang S."/>
            <person name="Wang H."/>
            <person name="Wang A."/>
            <person name="Jiang F."/>
            <person name="Liu H."/>
            <person name="Zhao H."/>
            <person name="Xu D."/>
            <person name="Zhang Y."/>
        </authorList>
    </citation>
    <scope>NUCLEOTIDE SEQUENCE [LARGE SCALE GENOMIC DNA]</scope>
    <source>
        <strain evidence="2">cv. Yunnan</strain>
        <tissue evidence="1">Leaves</tissue>
    </source>
</reference>
<evidence type="ECO:0000313" key="2">
    <source>
        <dbReference type="Proteomes" id="UP001056120"/>
    </source>
</evidence>
<reference evidence="2" key="1">
    <citation type="journal article" date="2022" name="Mol. Ecol. Resour.">
        <title>The genomes of chicory, endive, great burdock and yacon provide insights into Asteraceae palaeo-polyploidization history and plant inulin production.</title>
        <authorList>
            <person name="Fan W."/>
            <person name="Wang S."/>
            <person name="Wang H."/>
            <person name="Wang A."/>
            <person name="Jiang F."/>
            <person name="Liu H."/>
            <person name="Zhao H."/>
            <person name="Xu D."/>
            <person name="Zhang Y."/>
        </authorList>
    </citation>
    <scope>NUCLEOTIDE SEQUENCE [LARGE SCALE GENOMIC DNA]</scope>
    <source>
        <strain evidence="2">cv. Yunnan</strain>
    </source>
</reference>
<comment type="caution">
    <text evidence="1">The sequence shown here is derived from an EMBL/GenBank/DDBJ whole genome shotgun (WGS) entry which is preliminary data.</text>
</comment>
<protein>
    <submittedName>
        <fullName evidence="1">Uncharacterized protein</fullName>
    </submittedName>
</protein>